<proteinExistence type="predicted"/>
<protein>
    <recommendedName>
        <fullName evidence="4">DUF4248 domain-containing protein</fullName>
    </recommendedName>
</protein>
<evidence type="ECO:0000256" key="1">
    <source>
        <dbReference type="SAM" id="MobiDB-lite"/>
    </source>
</evidence>
<organism evidence="2 3">
    <name type="scientific">Bacteroides cellulosilyticus CL02T12C19</name>
    <dbReference type="NCBI Taxonomy" id="997874"/>
    <lineage>
        <taxon>Bacteria</taxon>
        <taxon>Pseudomonadati</taxon>
        <taxon>Bacteroidota</taxon>
        <taxon>Bacteroidia</taxon>
        <taxon>Bacteroidales</taxon>
        <taxon>Bacteroidaceae</taxon>
        <taxon>Bacteroides</taxon>
    </lineage>
</organism>
<dbReference type="HOGENOM" id="CLU_152545_2_1_10"/>
<gene>
    <name evidence="2" type="ORF">HMPREF1062_03543</name>
</gene>
<dbReference type="AlphaFoldDB" id="I9QF93"/>
<accession>I9QF93</accession>
<keyword evidence="3" id="KW-1185">Reference proteome</keyword>
<feature type="compositionally biased region" description="Polar residues" evidence="1">
    <location>
        <begin position="1"/>
        <end position="11"/>
    </location>
</feature>
<dbReference type="OrthoDB" id="1036131at2"/>
<feature type="region of interest" description="Disordered" evidence="1">
    <location>
        <begin position="1"/>
        <end position="25"/>
    </location>
</feature>
<name>I9QF93_9BACE</name>
<dbReference type="Proteomes" id="UP000003741">
    <property type="component" value="Unassembled WGS sequence"/>
</dbReference>
<dbReference type="PATRIC" id="fig|997874.3.peg.3632"/>
<evidence type="ECO:0000313" key="3">
    <source>
        <dbReference type="Proteomes" id="UP000003741"/>
    </source>
</evidence>
<reference evidence="2 3" key="1">
    <citation type="submission" date="2012-02" db="EMBL/GenBank/DDBJ databases">
        <title>The Genome Sequence of Bacteroides cellulosilyticus CL02T12C19.</title>
        <authorList>
            <consortium name="The Broad Institute Genome Sequencing Platform"/>
            <person name="Earl A."/>
            <person name="Ward D."/>
            <person name="Feldgarden M."/>
            <person name="Gevers D."/>
            <person name="Zitomersky N.L."/>
            <person name="Coyne M.J."/>
            <person name="Comstock L.E."/>
            <person name="Young S.K."/>
            <person name="Zeng Q."/>
            <person name="Gargeya S."/>
            <person name="Fitzgerald M."/>
            <person name="Haas B."/>
            <person name="Abouelleil A."/>
            <person name="Alvarado L."/>
            <person name="Arachchi H.M."/>
            <person name="Berlin A."/>
            <person name="Chapman S.B."/>
            <person name="Gearin G."/>
            <person name="Goldberg J."/>
            <person name="Griggs A."/>
            <person name="Gujja S."/>
            <person name="Hansen M."/>
            <person name="Heiman D."/>
            <person name="Howarth C."/>
            <person name="Larimer J."/>
            <person name="Lui A."/>
            <person name="MacDonald P.J.P."/>
            <person name="McCowen C."/>
            <person name="Montmayeur A."/>
            <person name="Murphy C."/>
            <person name="Neiman D."/>
            <person name="Pearson M."/>
            <person name="Priest M."/>
            <person name="Roberts A."/>
            <person name="Saif S."/>
            <person name="Shea T."/>
            <person name="Sisk P."/>
            <person name="Stolte C."/>
            <person name="Sykes S."/>
            <person name="Wortman J."/>
            <person name="Nusbaum C."/>
            <person name="Birren B."/>
        </authorList>
    </citation>
    <scope>NUCLEOTIDE SEQUENCE [LARGE SCALE GENOMIC DNA]</scope>
    <source>
        <strain evidence="2 3">CL02T12C19</strain>
    </source>
</reference>
<evidence type="ECO:0000313" key="2">
    <source>
        <dbReference type="EMBL" id="EIY28111.1"/>
    </source>
</evidence>
<dbReference type="EMBL" id="AGXG01000079">
    <property type="protein sequence ID" value="EIY28111.1"/>
    <property type="molecule type" value="Genomic_DNA"/>
</dbReference>
<dbReference type="InterPro" id="IPR025342">
    <property type="entry name" value="DUF4248"/>
</dbReference>
<dbReference type="RefSeq" id="WP_007217899.1">
    <property type="nucleotide sequence ID" value="NZ_JH724087.1"/>
</dbReference>
<dbReference type="Pfam" id="PF14053">
    <property type="entry name" value="DUF4248"/>
    <property type="match status" value="1"/>
</dbReference>
<evidence type="ECO:0008006" key="4">
    <source>
        <dbReference type="Google" id="ProtNLM"/>
    </source>
</evidence>
<sequence length="91" mass="10472">MNTKNNYQTKAKSQEETDDENDFPIRTYGKGELAAKYMPDVQQQTAVNRFNEWIHLCPGLEERLAATGWSLERRKYTPAQVRIIVKALGTP</sequence>
<comment type="caution">
    <text evidence="2">The sequence shown here is derived from an EMBL/GenBank/DDBJ whole genome shotgun (WGS) entry which is preliminary data.</text>
</comment>